<evidence type="ECO:0000313" key="9">
    <source>
        <dbReference type="EMBL" id="SDD16915.1"/>
    </source>
</evidence>
<keyword evidence="3" id="KW-1003">Cell membrane</keyword>
<dbReference type="NCBIfam" id="TIGR03923">
    <property type="entry name" value="T7SS_EccE"/>
    <property type="match status" value="1"/>
</dbReference>
<organism evidence="9 10">
    <name type="scientific">Auraticoccus monumenti</name>
    <dbReference type="NCBI Taxonomy" id="675864"/>
    <lineage>
        <taxon>Bacteria</taxon>
        <taxon>Bacillati</taxon>
        <taxon>Actinomycetota</taxon>
        <taxon>Actinomycetes</taxon>
        <taxon>Propionibacteriales</taxon>
        <taxon>Propionibacteriaceae</taxon>
        <taxon>Auraticoccus</taxon>
    </lineage>
</organism>
<evidence type="ECO:0000256" key="7">
    <source>
        <dbReference type="SAM" id="Phobius"/>
    </source>
</evidence>
<evidence type="ECO:0000256" key="1">
    <source>
        <dbReference type="ARBA" id="ARBA00004236"/>
    </source>
</evidence>
<dbReference type="GO" id="GO:0005886">
    <property type="term" value="C:plasma membrane"/>
    <property type="evidence" value="ECO:0007669"/>
    <property type="project" value="UniProtKB-SubCell"/>
</dbReference>
<keyword evidence="10" id="KW-1185">Reference proteome</keyword>
<keyword evidence="6 7" id="KW-0472">Membrane</keyword>
<protein>
    <submittedName>
        <fullName evidence="9">Type VII secretion protein EccE</fullName>
    </submittedName>
</protein>
<dbReference type="Pfam" id="PF11203">
    <property type="entry name" value="EccE"/>
    <property type="match status" value="1"/>
</dbReference>
<reference evidence="9 10" key="1">
    <citation type="submission" date="2016-10" db="EMBL/GenBank/DDBJ databases">
        <authorList>
            <person name="de Groot N.N."/>
        </authorList>
    </citation>
    <scope>NUCLEOTIDE SEQUENCE [LARGE SCALE GENOMIC DNA]</scope>
    <source>
        <strain evidence="9 10">MON 2.2</strain>
    </source>
</reference>
<sequence length="391" mass="41274">MARTTSATVALAPRRPRLLSRLGPFVVAELLLLLAVLAALTGTVAGYVVAGVLVLLLVVLVVPFGGRSLVQRVRLRLAYSRRSPQTAADTDVPHDLVPLAQWVPGLSVSQTVTGRGEEVGVITDGSAWTAVLALDADDELIADSGEELSLRELADLTVQDDVVFAGVQVVTYTVPAPSRLLLGEDSAAARAYLEIARTVPPTVQRTWLCVRLDPRLCLEAVARRGLDNDGIYATLRFGLHRVQSVLKRQGIETRALTPLEIHEVLALTSGSGPDGGDVRTRESWQHWECDGLLHSGRAVQQWGSSATLGYGRLLQAVAQAPVLFAVTSYVLAPGREASGGIRLVTPNAALAQVGVDTVTAALGRDVRLAPAGGVQVPTMLATVPLGRGVAA</sequence>
<evidence type="ECO:0000259" key="8">
    <source>
        <dbReference type="Pfam" id="PF11203"/>
    </source>
</evidence>
<evidence type="ECO:0000256" key="5">
    <source>
        <dbReference type="ARBA" id="ARBA00022989"/>
    </source>
</evidence>
<feature type="transmembrane region" description="Helical" evidence="7">
    <location>
        <begin position="21"/>
        <end position="40"/>
    </location>
</feature>
<keyword evidence="5 7" id="KW-1133">Transmembrane helix</keyword>
<feature type="domain" description="Type VII secretion system protein EccE" evidence="8">
    <location>
        <begin position="204"/>
        <end position="295"/>
    </location>
</feature>
<dbReference type="STRING" id="675864.SAMN04489747_0344"/>
<evidence type="ECO:0000256" key="6">
    <source>
        <dbReference type="ARBA" id="ARBA00023136"/>
    </source>
</evidence>
<comment type="similarity">
    <text evidence="2">Belongs to the EccE family.</text>
</comment>
<dbReference type="AlphaFoldDB" id="A0A1G6SLB1"/>
<dbReference type="EMBL" id="LT629688">
    <property type="protein sequence ID" value="SDD16915.1"/>
    <property type="molecule type" value="Genomic_DNA"/>
</dbReference>
<name>A0A1G6SLB1_9ACTN</name>
<dbReference type="Proteomes" id="UP000198546">
    <property type="component" value="Chromosome i"/>
</dbReference>
<dbReference type="RefSeq" id="WP_090590023.1">
    <property type="nucleotide sequence ID" value="NZ_LT629688.1"/>
</dbReference>
<comment type="subcellular location">
    <subcellularLocation>
        <location evidence="1">Cell membrane</location>
    </subcellularLocation>
</comment>
<dbReference type="OrthoDB" id="3813742at2"/>
<proteinExistence type="inferred from homology"/>
<accession>A0A1G6SLB1</accession>
<evidence type="ECO:0000256" key="3">
    <source>
        <dbReference type="ARBA" id="ARBA00022475"/>
    </source>
</evidence>
<gene>
    <name evidence="9" type="ORF">SAMN04489747_0344</name>
</gene>
<evidence type="ECO:0000256" key="4">
    <source>
        <dbReference type="ARBA" id="ARBA00022692"/>
    </source>
</evidence>
<dbReference type="InterPro" id="IPR021368">
    <property type="entry name" value="T7SS_EccE"/>
</dbReference>
<feature type="transmembrane region" description="Helical" evidence="7">
    <location>
        <begin position="46"/>
        <end position="66"/>
    </location>
</feature>
<evidence type="ECO:0000313" key="10">
    <source>
        <dbReference type="Proteomes" id="UP000198546"/>
    </source>
</evidence>
<evidence type="ECO:0000256" key="2">
    <source>
        <dbReference type="ARBA" id="ARBA00007759"/>
    </source>
</evidence>
<dbReference type="InterPro" id="IPR050051">
    <property type="entry name" value="EccE_dom"/>
</dbReference>
<keyword evidence="4 7" id="KW-0812">Transmembrane</keyword>